<keyword evidence="2" id="KW-0238">DNA-binding</keyword>
<gene>
    <name evidence="5" type="ORF">ACFYG5_12210</name>
</gene>
<dbReference type="InterPro" id="IPR011711">
    <property type="entry name" value="GntR_C"/>
</dbReference>
<name>A0AB74URI7_9GAMM</name>
<organism evidence="5">
    <name type="scientific">Rhodanobacter sp. FW102-FHT14D07</name>
    <dbReference type="NCBI Taxonomy" id="3351462"/>
    <lineage>
        <taxon>Bacteria</taxon>
        <taxon>Pseudomonadati</taxon>
        <taxon>Pseudomonadota</taxon>
        <taxon>Gammaproteobacteria</taxon>
        <taxon>Lysobacterales</taxon>
        <taxon>Rhodanobacteraceae</taxon>
        <taxon>Rhodanobacter</taxon>
    </lineage>
</organism>
<feature type="domain" description="HTH gntR-type" evidence="4">
    <location>
        <begin position="29"/>
        <end position="97"/>
    </location>
</feature>
<dbReference type="RefSeq" id="WP_395135992.1">
    <property type="nucleotide sequence ID" value="NZ_CP170721.1"/>
</dbReference>
<dbReference type="Gene3D" id="1.10.10.10">
    <property type="entry name" value="Winged helix-like DNA-binding domain superfamily/Winged helix DNA-binding domain"/>
    <property type="match status" value="1"/>
</dbReference>
<dbReference type="InterPro" id="IPR036388">
    <property type="entry name" value="WH-like_DNA-bd_sf"/>
</dbReference>
<dbReference type="PRINTS" id="PR00035">
    <property type="entry name" value="HTHGNTR"/>
</dbReference>
<dbReference type="InterPro" id="IPR036390">
    <property type="entry name" value="WH_DNA-bd_sf"/>
</dbReference>
<dbReference type="SMART" id="SM00895">
    <property type="entry name" value="FCD"/>
    <property type="match status" value="1"/>
</dbReference>
<dbReference type="SUPFAM" id="SSF48008">
    <property type="entry name" value="GntR ligand-binding domain-like"/>
    <property type="match status" value="1"/>
</dbReference>
<dbReference type="SUPFAM" id="SSF46785">
    <property type="entry name" value="Winged helix' DNA-binding domain"/>
    <property type="match status" value="1"/>
</dbReference>
<proteinExistence type="predicted"/>
<protein>
    <submittedName>
        <fullName evidence="5">FadR/GntR family transcriptional regulator</fullName>
    </submittedName>
</protein>
<dbReference type="PANTHER" id="PTHR43537">
    <property type="entry name" value="TRANSCRIPTIONAL REGULATOR, GNTR FAMILY"/>
    <property type="match status" value="1"/>
</dbReference>
<keyword evidence="1" id="KW-0805">Transcription regulation</keyword>
<dbReference type="SMART" id="SM00345">
    <property type="entry name" value="HTH_GNTR"/>
    <property type="match status" value="1"/>
</dbReference>
<evidence type="ECO:0000256" key="1">
    <source>
        <dbReference type="ARBA" id="ARBA00023015"/>
    </source>
</evidence>
<dbReference type="GO" id="GO:0003700">
    <property type="term" value="F:DNA-binding transcription factor activity"/>
    <property type="evidence" value="ECO:0007669"/>
    <property type="project" value="InterPro"/>
</dbReference>
<sequence>MHPTLRGAGVACGSPCHVERLMMKATDSRSLHGHVIRELGKRIVVGDLRPGDLLPREEDLAESMAVSRTALREALKVLSAKGLIESRPRVGTRVRATHFWNQLDADVLSWRCASMPTDDFIAKLVEMREIIEPAAAAAAARRRTAAQLAKVEQAYRQMEVARDSEAWAVADLGFHDALLQATGNELMISLFSVIESALGMFFVLSAQTAGDFSYSLPHHLKVLEAIRRKQPEVARKAMQNMIADSLANLHRKRRKSTRKTS</sequence>
<dbReference type="Gene3D" id="1.20.120.530">
    <property type="entry name" value="GntR ligand-binding domain-like"/>
    <property type="match status" value="1"/>
</dbReference>
<dbReference type="PROSITE" id="PS50949">
    <property type="entry name" value="HTH_GNTR"/>
    <property type="match status" value="1"/>
</dbReference>
<accession>A0AB74URI7</accession>
<evidence type="ECO:0000256" key="3">
    <source>
        <dbReference type="ARBA" id="ARBA00023163"/>
    </source>
</evidence>
<dbReference type="Pfam" id="PF07729">
    <property type="entry name" value="FCD"/>
    <property type="match status" value="1"/>
</dbReference>
<evidence type="ECO:0000256" key="2">
    <source>
        <dbReference type="ARBA" id="ARBA00023125"/>
    </source>
</evidence>
<dbReference type="InterPro" id="IPR000524">
    <property type="entry name" value="Tscrpt_reg_HTH_GntR"/>
</dbReference>
<evidence type="ECO:0000313" key="5">
    <source>
        <dbReference type="EMBL" id="XIA17329.1"/>
    </source>
</evidence>
<keyword evidence="3" id="KW-0804">Transcription</keyword>
<evidence type="ECO:0000259" key="4">
    <source>
        <dbReference type="PROSITE" id="PS50949"/>
    </source>
</evidence>
<dbReference type="CDD" id="cd07377">
    <property type="entry name" value="WHTH_GntR"/>
    <property type="match status" value="1"/>
</dbReference>
<dbReference type="Pfam" id="PF00392">
    <property type="entry name" value="GntR"/>
    <property type="match status" value="1"/>
</dbReference>
<dbReference type="EMBL" id="CP170721">
    <property type="protein sequence ID" value="XIA17329.1"/>
    <property type="molecule type" value="Genomic_DNA"/>
</dbReference>
<dbReference type="PANTHER" id="PTHR43537:SF44">
    <property type="entry name" value="GNTR FAMILY REGULATORY PROTEIN"/>
    <property type="match status" value="1"/>
</dbReference>
<dbReference type="InterPro" id="IPR008920">
    <property type="entry name" value="TF_FadR/GntR_C"/>
</dbReference>
<dbReference type="AlphaFoldDB" id="A0AB74URI7"/>
<dbReference type="GO" id="GO:0003677">
    <property type="term" value="F:DNA binding"/>
    <property type="evidence" value="ECO:0007669"/>
    <property type="project" value="UniProtKB-KW"/>
</dbReference>
<reference evidence="5" key="1">
    <citation type="submission" date="2024-10" db="EMBL/GenBank/DDBJ databases">
        <authorList>
            <person name="Lesea H.P."/>
            <person name="Kuehl J.V."/>
            <person name="Chandonia J.-M."/>
        </authorList>
    </citation>
    <scope>NUCLEOTIDE SEQUENCE</scope>
    <source>
        <strain evidence="5">FW102-FHT14D07</strain>
    </source>
</reference>